<dbReference type="AlphaFoldDB" id="A0A9P7JR43"/>
<protein>
    <submittedName>
        <fullName evidence="1">Uncharacterized protein</fullName>
    </submittedName>
</protein>
<dbReference type="EMBL" id="JABBWM010000052">
    <property type="protein sequence ID" value="KAG2101044.1"/>
    <property type="molecule type" value="Genomic_DNA"/>
</dbReference>
<comment type="caution">
    <text evidence="1">The sequence shown here is derived from an EMBL/GenBank/DDBJ whole genome shotgun (WGS) entry which is preliminary data.</text>
</comment>
<dbReference type="GeneID" id="64700465"/>
<evidence type="ECO:0000313" key="2">
    <source>
        <dbReference type="Proteomes" id="UP000823399"/>
    </source>
</evidence>
<name>A0A9P7JR43_9AGAM</name>
<gene>
    <name evidence="1" type="ORF">F5147DRAFT_709545</name>
</gene>
<dbReference type="RefSeq" id="XP_041289691.1">
    <property type="nucleotide sequence ID" value="XM_041438206.1"/>
</dbReference>
<proteinExistence type="predicted"/>
<reference evidence="1" key="1">
    <citation type="journal article" date="2020" name="New Phytol.">
        <title>Comparative genomics reveals dynamic genome evolution in host specialist ectomycorrhizal fungi.</title>
        <authorList>
            <person name="Lofgren L.A."/>
            <person name="Nguyen N.H."/>
            <person name="Vilgalys R."/>
            <person name="Ruytinx J."/>
            <person name="Liao H.L."/>
            <person name="Branco S."/>
            <person name="Kuo A."/>
            <person name="LaButti K."/>
            <person name="Lipzen A."/>
            <person name="Andreopoulos W."/>
            <person name="Pangilinan J."/>
            <person name="Riley R."/>
            <person name="Hundley H."/>
            <person name="Na H."/>
            <person name="Barry K."/>
            <person name="Grigoriev I.V."/>
            <person name="Stajich J.E."/>
            <person name="Kennedy P.G."/>
        </authorList>
    </citation>
    <scope>NUCLEOTIDE SEQUENCE</scope>
    <source>
        <strain evidence="1">FC423</strain>
    </source>
</reference>
<dbReference type="Proteomes" id="UP000823399">
    <property type="component" value="Unassembled WGS sequence"/>
</dbReference>
<sequence length="84" mass="9487">MPRWKATRACAFMLVESSNSCMTVTDFLWLGERSLRYNVQSVMKRASLEARSATALAVRSIQHLKVVDLVVSLYNPSPHLMSND</sequence>
<evidence type="ECO:0000313" key="1">
    <source>
        <dbReference type="EMBL" id="KAG2101044.1"/>
    </source>
</evidence>
<accession>A0A9P7JR43</accession>
<organism evidence="1 2">
    <name type="scientific">Suillus discolor</name>
    <dbReference type="NCBI Taxonomy" id="1912936"/>
    <lineage>
        <taxon>Eukaryota</taxon>
        <taxon>Fungi</taxon>
        <taxon>Dikarya</taxon>
        <taxon>Basidiomycota</taxon>
        <taxon>Agaricomycotina</taxon>
        <taxon>Agaricomycetes</taxon>
        <taxon>Agaricomycetidae</taxon>
        <taxon>Boletales</taxon>
        <taxon>Suillineae</taxon>
        <taxon>Suillaceae</taxon>
        <taxon>Suillus</taxon>
    </lineage>
</organism>
<keyword evidence="2" id="KW-1185">Reference proteome</keyword>